<dbReference type="Proteomes" id="UP000633619">
    <property type="component" value="Unassembled WGS sequence"/>
</dbReference>
<feature type="transmembrane region" description="Helical" evidence="14">
    <location>
        <begin position="252"/>
        <end position="272"/>
    </location>
</feature>
<comment type="pathway">
    <text evidence="2 14">Porphyrin-containing compound metabolism; heme O biosynthesis; heme O from protoheme: step 1/1.</text>
</comment>
<keyword evidence="9 14" id="KW-0472">Membrane</keyword>
<dbReference type="EC" id="2.5.1.141" evidence="3 14"/>
<evidence type="ECO:0000256" key="12">
    <source>
        <dbReference type="ARBA" id="ARBA00042475"/>
    </source>
</evidence>
<dbReference type="InterPro" id="IPR044878">
    <property type="entry name" value="UbiA_sf"/>
</dbReference>
<dbReference type="RefSeq" id="WP_181732566.1">
    <property type="nucleotide sequence ID" value="NZ_JACEIR010000009.1"/>
</dbReference>
<evidence type="ECO:0000256" key="14">
    <source>
        <dbReference type="HAMAP-Rule" id="MF_00154"/>
    </source>
</evidence>
<evidence type="ECO:0000313" key="15">
    <source>
        <dbReference type="EMBL" id="MBH8596021.1"/>
    </source>
</evidence>
<feature type="transmembrane region" description="Helical" evidence="14">
    <location>
        <begin position="284"/>
        <end position="302"/>
    </location>
</feature>
<evidence type="ECO:0000256" key="8">
    <source>
        <dbReference type="ARBA" id="ARBA00023133"/>
    </source>
</evidence>
<proteinExistence type="inferred from homology"/>
<feature type="transmembrane region" description="Helical" evidence="14">
    <location>
        <begin position="229"/>
        <end position="246"/>
    </location>
</feature>
<dbReference type="Gene3D" id="1.10.357.140">
    <property type="entry name" value="UbiA prenyltransferase"/>
    <property type="match status" value="1"/>
</dbReference>
<evidence type="ECO:0000256" key="4">
    <source>
        <dbReference type="ARBA" id="ARBA00022475"/>
    </source>
</evidence>
<feature type="transmembrane region" description="Helical" evidence="14">
    <location>
        <begin position="154"/>
        <end position="176"/>
    </location>
</feature>
<protein>
    <recommendedName>
        <fullName evidence="11 14">Protoheme IX farnesyltransferase</fullName>
        <ecNumber evidence="3 14">2.5.1.141</ecNumber>
    </recommendedName>
    <alternativeName>
        <fullName evidence="12 14">Heme B farnesyltransferase</fullName>
    </alternativeName>
    <alternativeName>
        <fullName evidence="10 14">Heme O synthase</fullName>
    </alternativeName>
</protein>
<dbReference type="NCBIfam" id="TIGR01473">
    <property type="entry name" value="cyoE_ctaB"/>
    <property type="match status" value="1"/>
</dbReference>
<evidence type="ECO:0000256" key="1">
    <source>
        <dbReference type="ARBA" id="ARBA00004651"/>
    </source>
</evidence>
<evidence type="ECO:0000256" key="6">
    <source>
        <dbReference type="ARBA" id="ARBA00022692"/>
    </source>
</evidence>
<organism evidence="15 16">
    <name type="scientific">Thermoactinomyces intermedius</name>
    <dbReference type="NCBI Taxonomy" id="2024"/>
    <lineage>
        <taxon>Bacteria</taxon>
        <taxon>Bacillati</taxon>
        <taxon>Bacillota</taxon>
        <taxon>Bacilli</taxon>
        <taxon>Bacillales</taxon>
        <taxon>Thermoactinomycetaceae</taxon>
        <taxon>Thermoactinomyces</taxon>
    </lineage>
</organism>
<dbReference type="GO" id="GO:0008495">
    <property type="term" value="F:protoheme IX farnesyltransferase activity"/>
    <property type="evidence" value="ECO:0007669"/>
    <property type="project" value="UniProtKB-UniRule"/>
</dbReference>
<dbReference type="EMBL" id="JAECVW010000008">
    <property type="protein sequence ID" value="MBH8596021.1"/>
    <property type="molecule type" value="Genomic_DNA"/>
</dbReference>
<evidence type="ECO:0000256" key="11">
    <source>
        <dbReference type="ARBA" id="ARBA00040810"/>
    </source>
</evidence>
<name>A0A8I1ADT2_THEIN</name>
<dbReference type="PROSITE" id="PS00943">
    <property type="entry name" value="UBIA"/>
    <property type="match status" value="1"/>
</dbReference>
<sequence>MPAPSVHAVSSDPRFLSVVINKVKAYVALTKPRIVLLMVFSALCSAIVAEGGWPEVWTLVHMSVGLALCAAGASAFNMWYDRDMDQLMKRTIHRPLPTGRIRPQSALWFAMGLGMLSLIWLAVFVNGLSALLALAGYLYYTVIYTMWLKRRTPLNIVIGGGAGALPPMVGCAAVTGEIGWTAVWLFAIIFVWTPPHFWPLAMVRNEEYCLVRVPMMPAVRGFRVTKQQCLVYTVLLLPVSLGLAMTGSVGGFYLVTAVLAGLAFLAVQILMWREPDDEILWARRAFRASLVYLTVLFAAMAMDVLI</sequence>
<comment type="caution">
    <text evidence="15">The sequence shown here is derived from an EMBL/GenBank/DDBJ whole genome shotgun (WGS) entry which is preliminary data.</text>
</comment>
<gene>
    <name evidence="14" type="primary">ctaB</name>
    <name evidence="15" type="ORF">I8U20_11845</name>
</gene>
<dbReference type="PANTHER" id="PTHR43448">
    <property type="entry name" value="PROTOHEME IX FARNESYLTRANSFERASE, MITOCHONDRIAL"/>
    <property type="match status" value="1"/>
</dbReference>
<comment type="function">
    <text evidence="14">Converts heme B (protoheme IX) to heme O by substitution of the vinyl group on carbon 2 of heme B porphyrin ring with a hydroxyethyl farnesyl side group.</text>
</comment>
<feature type="transmembrane region" description="Helical" evidence="14">
    <location>
        <begin position="182"/>
        <end position="203"/>
    </location>
</feature>
<evidence type="ECO:0000256" key="9">
    <source>
        <dbReference type="ARBA" id="ARBA00023136"/>
    </source>
</evidence>
<reference evidence="15 16" key="1">
    <citation type="submission" date="2020-12" db="EMBL/GenBank/DDBJ databases">
        <title>WGS of Thermoactinomyces spp.</title>
        <authorList>
            <person name="Cheng K."/>
        </authorList>
    </citation>
    <scope>NUCLEOTIDE SEQUENCE [LARGE SCALE GENOMIC DNA]</scope>
    <source>
        <strain evidence="16">CICC 10671\DSM 43846</strain>
    </source>
</reference>
<dbReference type="PANTHER" id="PTHR43448:SF7">
    <property type="entry name" value="4-HYDROXYBENZOATE SOLANESYLTRANSFERASE"/>
    <property type="match status" value="1"/>
</dbReference>
<comment type="miscellaneous">
    <text evidence="14">Carbon 2 of the heme B porphyrin ring is defined according to the Fischer nomenclature.</text>
</comment>
<evidence type="ECO:0000256" key="10">
    <source>
        <dbReference type="ARBA" id="ARBA00030253"/>
    </source>
</evidence>
<keyword evidence="8 14" id="KW-0350">Heme biosynthesis</keyword>
<keyword evidence="4 14" id="KW-1003">Cell membrane</keyword>
<dbReference type="CDD" id="cd13957">
    <property type="entry name" value="PT_UbiA_Cox10"/>
    <property type="match status" value="1"/>
</dbReference>
<accession>A0A8I1ADT2</accession>
<dbReference type="AlphaFoldDB" id="A0A8I1ADT2"/>
<dbReference type="NCBIfam" id="NF003349">
    <property type="entry name" value="PRK04375.1-2"/>
    <property type="match status" value="1"/>
</dbReference>
<keyword evidence="6 14" id="KW-0812">Transmembrane</keyword>
<dbReference type="InterPro" id="IPR030470">
    <property type="entry name" value="UbiA_prenylTrfase_CS"/>
</dbReference>
<feature type="transmembrane region" description="Helical" evidence="14">
    <location>
        <begin position="128"/>
        <end position="147"/>
    </location>
</feature>
<evidence type="ECO:0000256" key="7">
    <source>
        <dbReference type="ARBA" id="ARBA00022989"/>
    </source>
</evidence>
<dbReference type="GO" id="GO:0005886">
    <property type="term" value="C:plasma membrane"/>
    <property type="evidence" value="ECO:0007669"/>
    <property type="project" value="UniProtKB-SubCell"/>
</dbReference>
<dbReference type="HAMAP" id="MF_00154">
    <property type="entry name" value="CyoE_CtaB"/>
    <property type="match status" value="1"/>
</dbReference>
<evidence type="ECO:0000256" key="13">
    <source>
        <dbReference type="ARBA" id="ARBA00047690"/>
    </source>
</evidence>
<comment type="subunit">
    <text evidence="14">Interacts with CtaA.</text>
</comment>
<feature type="transmembrane region" description="Helical" evidence="14">
    <location>
        <begin position="101"/>
        <end position="122"/>
    </location>
</feature>
<feature type="transmembrane region" description="Helical" evidence="14">
    <location>
        <begin position="59"/>
        <end position="80"/>
    </location>
</feature>
<comment type="catalytic activity">
    <reaction evidence="13 14">
        <text>heme b + (2E,6E)-farnesyl diphosphate + H2O = Fe(II)-heme o + diphosphate</text>
        <dbReference type="Rhea" id="RHEA:28070"/>
        <dbReference type="ChEBI" id="CHEBI:15377"/>
        <dbReference type="ChEBI" id="CHEBI:33019"/>
        <dbReference type="ChEBI" id="CHEBI:60344"/>
        <dbReference type="ChEBI" id="CHEBI:60530"/>
        <dbReference type="ChEBI" id="CHEBI:175763"/>
        <dbReference type="EC" id="2.5.1.141"/>
    </reaction>
</comment>
<keyword evidence="5 14" id="KW-0808">Transferase</keyword>
<dbReference type="InterPro" id="IPR000537">
    <property type="entry name" value="UbiA_prenyltransferase"/>
</dbReference>
<dbReference type="Pfam" id="PF01040">
    <property type="entry name" value="UbiA"/>
    <property type="match status" value="1"/>
</dbReference>
<dbReference type="UniPathway" id="UPA00834">
    <property type="reaction ID" value="UER00712"/>
</dbReference>
<evidence type="ECO:0000313" key="16">
    <source>
        <dbReference type="Proteomes" id="UP000633619"/>
    </source>
</evidence>
<dbReference type="InterPro" id="IPR006369">
    <property type="entry name" value="Protohaem_IX_farnesylTrfase"/>
</dbReference>
<keyword evidence="7 14" id="KW-1133">Transmembrane helix</keyword>
<dbReference type="GO" id="GO:0048034">
    <property type="term" value="P:heme O biosynthetic process"/>
    <property type="evidence" value="ECO:0007669"/>
    <property type="project" value="UniProtKB-UniRule"/>
</dbReference>
<comment type="similarity">
    <text evidence="14">Belongs to the UbiA prenyltransferase family. Protoheme IX farnesyltransferase subfamily.</text>
</comment>
<evidence type="ECO:0000256" key="2">
    <source>
        <dbReference type="ARBA" id="ARBA00004919"/>
    </source>
</evidence>
<keyword evidence="16" id="KW-1185">Reference proteome</keyword>
<comment type="subcellular location">
    <subcellularLocation>
        <location evidence="1 14">Cell membrane</location>
        <topology evidence="1 14">Multi-pass membrane protein</topology>
    </subcellularLocation>
</comment>
<feature type="transmembrane region" description="Helical" evidence="14">
    <location>
        <begin position="34"/>
        <end position="53"/>
    </location>
</feature>
<evidence type="ECO:0000256" key="3">
    <source>
        <dbReference type="ARBA" id="ARBA00012292"/>
    </source>
</evidence>
<evidence type="ECO:0000256" key="5">
    <source>
        <dbReference type="ARBA" id="ARBA00022679"/>
    </source>
</evidence>